<evidence type="ECO:0000256" key="6">
    <source>
        <dbReference type="ARBA" id="ARBA00023136"/>
    </source>
</evidence>
<keyword evidence="4 7" id="KW-0812">Transmembrane</keyword>
<dbReference type="InterPro" id="IPR035906">
    <property type="entry name" value="MetI-like_sf"/>
</dbReference>
<proteinExistence type="inferred from homology"/>
<dbReference type="SUPFAM" id="SSF161098">
    <property type="entry name" value="MetI-like"/>
    <property type="match status" value="1"/>
</dbReference>
<sequence>MADQNLAAVAVTGDEPTTSDRDPMEVRLNKPKRSIGPYLLILPVVLTLVAALAYPLGRQIIMSFQGFGLAQQLGTAPPEWVGLDNYKAIFTDSAIWAIIIRSLLFCFVNAGATMVIGIALAVLMTKVTNTARIILSTALLFAWSMPVIAAMTVWNWMFDSEYGLVNWALQKLGFDFAGHSWLVEPLSFYFVATVIIVWMSVPFVTFSIYSALTQVSDEMLEAAQLDGANGWQRFTQIIMPTIASVVAVVSVLQVIWDLRVFTQIYYLQGVGGLPSKTDLLGTFIYRMGISQAEFGIASAVALFVLVLTLLVTSGYVRSLFKESE</sequence>
<dbReference type="InterPro" id="IPR000515">
    <property type="entry name" value="MetI-like"/>
</dbReference>
<gene>
    <name evidence="9" type="ORF">ACFSYH_06515</name>
</gene>
<evidence type="ECO:0000313" key="10">
    <source>
        <dbReference type="Proteomes" id="UP001597391"/>
    </source>
</evidence>
<organism evidence="9 10">
    <name type="scientific">Populibacterium corticicola</name>
    <dbReference type="NCBI Taxonomy" id="1812826"/>
    <lineage>
        <taxon>Bacteria</taxon>
        <taxon>Bacillati</taxon>
        <taxon>Actinomycetota</taxon>
        <taxon>Actinomycetes</taxon>
        <taxon>Micrococcales</taxon>
        <taxon>Jonesiaceae</taxon>
        <taxon>Populibacterium</taxon>
    </lineage>
</organism>
<evidence type="ECO:0000256" key="7">
    <source>
        <dbReference type="RuleBase" id="RU363032"/>
    </source>
</evidence>
<dbReference type="EMBL" id="JBHUOP010000002">
    <property type="protein sequence ID" value="MFD2840220.1"/>
    <property type="molecule type" value="Genomic_DNA"/>
</dbReference>
<evidence type="ECO:0000313" key="9">
    <source>
        <dbReference type="EMBL" id="MFD2840220.1"/>
    </source>
</evidence>
<protein>
    <submittedName>
        <fullName evidence="9">Carbohydrate ABC transporter permease</fullName>
    </submittedName>
</protein>
<keyword evidence="3" id="KW-1003">Cell membrane</keyword>
<dbReference type="InterPro" id="IPR050809">
    <property type="entry name" value="UgpAE/MalFG_permease"/>
</dbReference>
<dbReference type="PANTHER" id="PTHR43227">
    <property type="entry name" value="BLL4140 PROTEIN"/>
    <property type="match status" value="1"/>
</dbReference>
<evidence type="ECO:0000256" key="4">
    <source>
        <dbReference type="ARBA" id="ARBA00022692"/>
    </source>
</evidence>
<evidence type="ECO:0000256" key="1">
    <source>
        <dbReference type="ARBA" id="ARBA00004651"/>
    </source>
</evidence>
<comment type="caution">
    <text evidence="9">The sequence shown here is derived from an EMBL/GenBank/DDBJ whole genome shotgun (WGS) entry which is preliminary data.</text>
</comment>
<dbReference type="CDD" id="cd06261">
    <property type="entry name" value="TM_PBP2"/>
    <property type="match status" value="1"/>
</dbReference>
<feature type="transmembrane region" description="Helical" evidence="7">
    <location>
        <begin position="35"/>
        <end position="54"/>
    </location>
</feature>
<feature type="domain" description="ABC transmembrane type-1" evidence="8">
    <location>
        <begin position="99"/>
        <end position="315"/>
    </location>
</feature>
<feature type="transmembrane region" description="Helical" evidence="7">
    <location>
        <begin position="133"/>
        <end position="157"/>
    </location>
</feature>
<reference evidence="10" key="1">
    <citation type="journal article" date="2019" name="Int. J. Syst. Evol. Microbiol.">
        <title>The Global Catalogue of Microorganisms (GCM) 10K type strain sequencing project: providing services to taxonomists for standard genome sequencing and annotation.</title>
        <authorList>
            <consortium name="The Broad Institute Genomics Platform"/>
            <consortium name="The Broad Institute Genome Sequencing Center for Infectious Disease"/>
            <person name="Wu L."/>
            <person name="Ma J."/>
        </authorList>
    </citation>
    <scope>NUCLEOTIDE SEQUENCE [LARGE SCALE GENOMIC DNA]</scope>
    <source>
        <strain evidence="10">KCTC 33576</strain>
    </source>
</reference>
<comment type="similarity">
    <text evidence="7">Belongs to the binding-protein-dependent transport system permease family.</text>
</comment>
<evidence type="ECO:0000256" key="3">
    <source>
        <dbReference type="ARBA" id="ARBA00022475"/>
    </source>
</evidence>
<dbReference type="Pfam" id="PF00528">
    <property type="entry name" value="BPD_transp_1"/>
    <property type="match status" value="1"/>
</dbReference>
<feature type="transmembrane region" description="Helical" evidence="7">
    <location>
        <begin position="188"/>
        <end position="212"/>
    </location>
</feature>
<name>A0ABW5XG13_9MICO</name>
<feature type="transmembrane region" description="Helical" evidence="7">
    <location>
        <begin position="233"/>
        <end position="256"/>
    </location>
</feature>
<dbReference type="Gene3D" id="1.10.3720.10">
    <property type="entry name" value="MetI-like"/>
    <property type="match status" value="1"/>
</dbReference>
<comment type="subcellular location">
    <subcellularLocation>
        <location evidence="1 7">Cell membrane</location>
        <topology evidence="1 7">Multi-pass membrane protein</topology>
    </subcellularLocation>
</comment>
<dbReference type="Proteomes" id="UP001597391">
    <property type="component" value="Unassembled WGS sequence"/>
</dbReference>
<dbReference type="PROSITE" id="PS50928">
    <property type="entry name" value="ABC_TM1"/>
    <property type="match status" value="1"/>
</dbReference>
<dbReference type="RefSeq" id="WP_377465970.1">
    <property type="nucleotide sequence ID" value="NZ_JBHUOP010000002.1"/>
</dbReference>
<evidence type="ECO:0000256" key="2">
    <source>
        <dbReference type="ARBA" id="ARBA00022448"/>
    </source>
</evidence>
<keyword evidence="10" id="KW-1185">Reference proteome</keyword>
<feature type="transmembrane region" description="Helical" evidence="7">
    <location>
        <begin position="294"/>
        <end position="316"/>
    </location>
</feature>
<keyword evidence="2 7" id="KW-0813">Transport</keyword>
<accession>A0ABW5XG13</accession>
<dbReference type="PANTHER" id="PTHR43227:SF8">
    <property type="entry name" value="DIACETYLCHITOBIOSE UPTAKE SYSTEM PERMEASE PROTEIN DASB"/>
    <property type="match status" value="1"/>
</dbReference>
<feature type="transmembrane region" description="Helical" evidence="7">
    <location>
        <begin position="94"/>
        <end position="121"/>
    </location>
</feature>
<keyword evidence="6 7" id="KW-0472">Membrane</keyword>
<keyword evidence="5 7" id="KW-1133">Transmembrane helix</keyword>
<evidence type="ECO:0000259" key="8">
    <source>
        <dbReference type="PROSITE" id="PS50928"/>
    </source>
</evidence>
<evidence type="ECO:0000256" key="5">
    <source>
        <dbReference type="ARBA" id="ARBA00022989"/>
    </source>
</evidence>